<keyword evidence="12" id="KW-1185">Reference proteome</keyword>
<dbReference type="InterPro" id="IPR029044">
    <property type="entry name" value="Nucleotide-diphossugar_trans"/>
</dbReference>
<dbReference type="CDD" id="cd04187">
    <property type="entry name" value="DPM1_like_bac"/>
    <property type="match status" value="1"/>
</dbReference>
<evidence type="ECO:0000256" key="6">
    <source>
        <dbReference type="ARBA" id="ARBA00022989"/>
    </source>
</evidence>
<comment type="similarity">
    <text evidence="8">Belongs to the glycosyltransferase 2 family. GtrB subfamily.</text>
</comment>
<feature type="domain" description="Glycosyltransferase 2-like" evidence="10">
    <location>
        <begin position="14"/>
        <end position="173"/>
    </location>
</feature>
<dbReference type="Gene3D" id="3.90.550.10">
    <property type="entry name" value="Spore Coat Polysaccharide Biosynthesis Protein SpsA, Chain A"/>
    <property type="match status" value="1"/>
</dbReference>
<dbReference type="GO" id="GO:0016757">
    <property type="term" value="F:glycosyltransferase activity"/>
    <property type="evidence" value="ECO:0007669"/>
    <property type="project" value="UniProtKB-KW"/>
</dbReference>
<evidence type="ECO:0000256" key="1">
    <source>
        <dbReference type="ARBA" id="ARBA00004651"/>
    </source>
</evidence>
<dbReference type="SUPFAM" id="SSF53448">
    <property type="entry name" value="Nucleotide-diphospho-sugar transferases"/>
    <property type="match status" value="1"/>
</dbReference>
<dbReference type="AlphaFoldDB" id="A0A1E3H2E3"/>
<dbReference type="RefSeq" id="WP_069306906.1">
    <property type="nucleotide sequence ID" value="NZ_MCRJ01000049.1"/>
</dbReference>
<evidence type="ECO:0000256" key="2">
    <source>
        <dbReference type="ARBA" id="ARBA00022475"/>
    </source>
</evidence>
<evidence type="ECO:0000256" key="8">
    <source>
        <dbReference type="ARBA" id="ARBA00038152"/>
    </source>
</evidence>
<keyword evidence="7" id="KW-0472">Membrane</keyword>
<dbReference type="InterPro" id="IPR001173">
    <property type="entry name" value="Glyco_trans_2-like"/>
</dbReference>
<keyword evidence="3" id="KW-0328">Glycosyltransferase</keyword>
<evidence type="ECO:0000256" key="3">
    <source>
        <dbReference type="ARBA" id="ARBA00022676"/>
    </source>
</evidence>
<reference evidence="11 12" key="1">
    <citation type="submission" date="2016-07" db="EMBL/GenBank/DDBJ databases">
        <title>Draft Genome Sequence of Methylobrevis pamukkalensis PK2.</title>
        <authorList>
            <person name="Vasilenko O.V."/>
            <person name="Doronina N.V."/>
            <person name="Shmareva M.N."/>
            <person name="Tarlachkov S.V."/>
            <person name="Mustakhimov I."/>
            <person name="Trotsenko Y.A."/>
        </authorList>
    </citation>
    <scope>NUCLEOTIDE SEQUENCE [LARGE SCALE GENOMIC DNA]</scope>
    <source>
        <strain evidence="11 12">PK2</strain>
    </source>
</reference>
<sequence>MTDPVSRPADPLVSLVVPVFNEAEAVPVFLRAVDAALADLRLEIVFINDGSTDATLAVLGTALARDPRCVVVNLSRNFGKESALTAGLASASGDVVVPMDVDLQDPPEVILRFLDKWREGYDVAYGLREDRSSDGMLKRQSAVWFYRVFNRTAETPIPENTGDFRLMDRRVVDALNLLPERVRFMKGLFAWVGFRAAPVPYVRAVRQAGRTKFTPAASGGSRSTASPASRRCRCGSGATSARPSPARRWSMRC</sequence>
<comment type="subcellular location">
    <subcellularLocation>
        <location evidence="1">Cell membrane</location>
        <topology evidence="1">Multi-pass membrane protein</topology>
    </subcellularLocation>
</comment>
<dbReference type="PANTHER" id="PTHR48090">
    <property type="entry name" value="UNDECAPRENYL-PHOSPHATE 4-DEOXY-4-FORMAMIDO-L-ARABINOSE TRANSFERASE-RELATED"/>
    <property type="match status" value="1"/>
</dbReference>
<dbReference type="Pfam" id="PF00535">
    <property type="entry name" value="Glycos_transf_2"/>
    <property type="match status" value="1"/>
</dbReference>
<feature type="region of interest" description="Disordered" evidence="9">
    <location>
        <begin position="212"/>
        <end position="253"/>
    </location>
</feature>
<keyword evidence="6" id="KW-1133">Transmembrane helix</keyword>
<accession>A0A1E3H2E3</accession>
<dbReference type="Proteomes" id="UP000094622">
    <property type="component" value="Unassembled WGS sequence"/>
</dbReference>
<evidence type="ECO:0000256" key="7">
    <source>
        <dbReference type="ARBA" id="ARBA00023136"/>
    </source>
</evidence>
<dbReference type="InterPro" id="IPR050256">
    <property type="entry name" value="Glycosyltransferase_2"/>
</dbReference>
<dbReference type="EMBL" id="MCRJ01000049">
    <property type="protein sequence ID" value="ODN70482.1"/>
    <property type="molecule type" value="Genomic_DNA"/>
</dbReference>
<evidence type="ECO:0000313" key="12">
    <source>
        <dbReference type="Proteomes" id="UP000094622"/>
    </source>
</evidence>
<evidence type="ECO:0000313" key="11">
    <source>
        <dbReference type="EMBL" id="ODN70482.1"/>
    </source>
</evidence>
<evidence type="ECO:0000256" key="9">
    <source>
        <dbReference type="SAM" id="MobiDB-lite"/>
    </source>
</evidence>
<name>A0A1E3H2E3_9HYPH</name>
<keyword evidence="5" id="KW-0812">Transmembrane</keyword>
<dbReference type="PANTHER" id="PTHR48090:SF1">
    <property type="entry name" value="PROPHAGE BACTOPRENOL GLUCOSYL TRANSFERASE HOMOLOG"/>
    <property type="match status" value="1"/>
</dbReference>
<comment type="caution">
    <text evidence="11">The sequence shown here is derived from an EMBL/GenBank/DDBJ whole genome shotgun (WGS) entry which is preliminary data.</text>
</comment>
<dbReference type="GO" id="GO:0005886">
    <property type="term" value="C:plasma membrane"/>
    <property type="evidence" value="ECO:0007669"/>
    <property type="project" value="UniProtKB-SubCell"/>
</dbReference>
<keyword evidence="4" id="KW-0808">Transferase</keyword>
<dbReference type="FunFam" id="3.90.550.10:FF:000079">
    <property type="entry name" value="Probable glycosyl transferase"/>
    <property type="match status" value="1"/>
</dbReference>
<evidence type="ECO:0000256" key="5">
    <source>
        <dbReference type="ARBA" id="ARBA00022692"/>
    </source>
</evidence>
<protein>
    <recommendedName>
        <fullName evidence="10">Glycosyltransferase 2-like domain-containing protein</fullName>
    </recommendedName>
</protein>
<evidence type="ECO:0000259" key="10">
    <source>
        <dbReference type="Pfam" id="PF00535"/>
    </source>
</evidence>
<keyword evidence="2" id="KW-1003">Cell membrane</keyword>
<organism evidence="11 12">
    <name type="scientific">Methylobrevis pamukkalensis</name>
    <dbReference type="NCBI Taxonomy" id="1439726"/>
    <lineage>
        <taxon>Bacteria</taxon>
        <taxon>Pseudomonadati</taxon>
        <taxon>Pseudomonadota</taxon>
        <taxon>Alphaproteobacteria</taxon>
        <taxon>Hyphomicrobiales</taxon>
        <taxon>Pleomorphomonadaceae</taxon>
        <taxon>Methylobrevis</taxon>
    </lineage>
</organism>
<evidence type="ECO:0000256" key="4">
    <source>
        <dbReference type="ARBA" id="ARBA00022679"/>
    </source>
</evidence>
<gene>
    <name evidence="11" type="ORF">A6302_02224</name>
</gene>
<proteinExistence type="inferred from homology"/>